<evidence type="ECO:0008006" key="4">
    <source>
        <dbReference type="Google" id="ProtNLM"/>
    </source>
</evidence>
<accession>A0ABZ1AQR8</accession>
<evidence type="ECO:0000256" key="1">
    <source>
        <dbReference type="SAM" id="MobiDB-lite"/>
    </source>
</evidence>
<dbReference type="EMBL" id="CP141259">
    <property type="protein sequence ID" value="WRL46468.1"/>
    <property type="molecule type" value="Genomic_DNA"/>
</dbReference>
<dbReference type="RefSeq" id="WP_407279281.1">
    <property type="nucleotide sequence ID" value="NZ_CP141259.1"/>
</dbReference>
<proteinExistence type="predicted"/>
<gene>
    <name evidence="2" type="ORF">U5817_00050</name>
</gene>
<sequence>MTIKELAFSAQQRLQASVGIPVKRGHVYELLAASFGFKSYAAFSAVALLSDSGLGTSVPTLRPEVIGRSVQLGYLQNEGEAIATELVSYAAGRALSYVEWRDIRAALAPSTPVEEDEDDDDIDDWEDEIDSDDGAEERSEHSGLLQLSSLHASTLLIDGLERAAAGNDALAHFALAAVNRCELPSSYLYEESLKGRKLTATEQRWADEYIQNKPRFEKYVHHLRHAATTGVRAAALEFAEVFRDPQFFAVAEASQGAVDARRMVKVAARLGDRDAEHRWLRVAAEEGSSRALEELADFGDAWALRTLAESGDVDAIRELAERARKTDLREAWMWQYVAKRMGTDLTRSSLRAYHDGGLYDGQDYDDDQGGPLYVAGDEGLQLTPLSPPEDRAARKMAHEFFSAMRNGRR</sequence>
<feature type="compositionally biased region" description="Acidic residues" evidence="1">
    <location>
        <begin position="113"/>
        <end position="135"/>
    </location>
</feature>
<feature type="region of interest" description="Disordered" evidence="1">
    <location>
        <begin position="109"/>
        <end position="143"/>
    </location>
</feature>
<dbReference type="InterPro" id="IPR011990">
    <property type="entry name" value="TPR-like_helical_dom_sf"/>
</dbReference>
<keyword evidence="3" id="KW-1185">Reference proteome</keyword>
<evidence type="ECO:0000313" key="3">
    <source>
        <dbReference type="Proteomes" id="UP001626593"/>
    </source>
</evidence>
<dbReference type="Gene3D" id="1.25.40.10">
    <property type="entry name" value="Tetratricopeptide repeat domain"/>
    <property type="match status" value="1"/>
</dbReference>
<protein>
    <recommendedName>
        <fullName evidence="4">Sel1 repeat family protein</fullName>
    </recommendedName>
</protein>
<reference evidence="2 3" key="1">
    <citation type="submission" date="2023-12" db="EMBL/GenBank/DDBJ databases">
        <title>A. evansii MAY27, complete genome.</title>
        <authorList>
            <person name="Wang Y."/>
        </authorList>
    </citation>
    <scope>NUCLEOTIDE SEQUENCE [LARGE SCALE GENOMIC DNA]</scope>
    <source>
        <strain evidence="2 3">MAY27</strain>
    </source>
</reference>
<evidence type="ECO:0000313" key="2">
    <source>
        <dbReference type="EMBL" id="WRL46468.1"/>
    </source>
</evidence>
<dbReference type="Proteomes" id="UP001626593">
    <property type="component" value="Chromosome"/>
</dbReference>
<name>A0ABZ1AQR8_AROEV</name>
<organism evidence="2 3">
    <name type="scientific">Aromatoleum evansii</name>
    <name type="common">Azoarcus evansii</name>
    <dbReference type="NCBI Taxonomy" id="59406"/>
    <lineage>
        <taxon>Bacteria</taxon>
        <taxon>Pseudomonadati</taxon>
        <taxon>Pseudomonadota</taxon>
        <taxon>Betaproteobacteria</taxon>
        <taxon>Rhodocyclales</taxon>
        <taxon>Rhodocyclaceae</taxon>
        <taxon>Aromatoleum</taxon>
    </lineage>
</organism>